<reference evidence="2" key="1">
    <citation type="submission" date="2014-09" db="EMBL/GenBank/DDBJ databases">
        <authorList>
            <person name="Sauder A.B."/>
            <person name="McKenzie Q.R."/>
            <person name="Temple L.M."/>
            <person name="Alexis B.K."/>
            <person name="Al-Atrache Z."/>
            <person name="Lewis L.O."/>
            <person name="Loesser-Casey K.E."/>
            <person name="Mitchell K.J."/>
        </authorList>
    </citation>
    <scope>NUCLEOTIDE SEQUENCE [LARGE SCALE GENOMIC DNA]</scope>
</reference>
<protein>
    <submittedName>
        <fullName evidence="1">Uncharacterized protein</fullName>
    </submittedName>
</protein>
<dbReference type="Proteomes" id="UP000026902">
    <property type="component" value="Segment"/>
</dbReference>
<dbReference type="KEGG" id="vg:19526518"/>
<keyword evidence="2" id="KW-1185">Reference proteome</keyword>
<organism evidence="1 2">
    <name type="scientific">Bacillus phage CAM003</name>
    <dbReference type="NCBI Taxonomy" id="1486657"/>
    <lineage>
        <taxon>Viruses</taxon>
        <taxon>Duplodnaviria</taxon>
        <taxon>Heunggongvirae</taxon>
        <taxon>Uroviricota</taxon>
        <taxon>Caudoviricetes</taxon>
        <taxon>Herelleviridae</taxon>
        <taxon>Bastillevirinae</taxon>
        <taxon>Bastillevirus</taxon>
        <taxon>Bastillevirus CAM003</taxon>
    </lineage>
</organism>
<dbReference type="EMBL" id="KJ489397">
    <property type="protein sequence ID" value="AHZ09652.1"/>
    <property type="molecule type" value="Genomic_DNA"/>
</dbReference>
<dbReference type="GeneID" id="19526518"/>
<evidence type="ECO:0000313" key="2">
    <source>
        <dbReference type="Proteomes" id="UP000026902"/>
    </source>
</evidence>
<sequence>MSLLLQGLVEFGNKCNVVHNFKSKEVSYNLLSQFWEDSKIKQYDDNGETEHNLIDYDGLLLFHAFKVYESGNVHEYFVVVEDEAQADALYENHKFGEYEGFEWFLFDGDTDFHSLEFSA</sequence>
<evidence type="ECO:0000313" key="1">
    <source>
        <dbReference type="EMBL" id="AHZ09652.1"/>
    </source>
</evidence>
<dbReference type="RefSeq" id="YP_009037118.1">
    <property type="nucleotide sequence ID" value="NC_024216.1"/>
</dbReference>
<proteinExistence type="predicted"/>
<name>A0A024AZW5_9CAUD</name>
<accession>A0A024AZW5</accession>